<gene>
    <name evidence="3" type="ORF">H9Q16_04860</name>
</gene>
<protein>
    <recommendedName>
        <fullName evidence="2">PA14 domain-containing protein</fullName>
    </recommendedName>
</protein>
<accession>A0A927D1A7</accession>
<keyword evidence="1" id="KW-0732">Signal</keyword>
<dbReference type="AlphaFoldDB" id="A0A927D1A7"/>
<reference evidence="3" key="1">
    <citation type="submission" date="2020-08" db="EMBL/GenBank/DDBJ databases">
        <title>Sulfitobacter aestuariivivens sp. nov., isolated from a tidal flat.</title>
        <authorList>
            <person name="Park S."/>
            <person name="Yoon J.-H."/>
        </authorList>
    </citation>
    <scope>NUCLEOTIDE SEQUENCE</scope>
    <source>
        <strain evidence="3">TSTF-M16</strain>
    </source>
</reference>
<feature type="domain" description="PA14" evidence="2">
    <location>
        <begin position="82"/>
        <end position="182"/>
    </location>
</feature>
<dbReference type="InterPro" id="IPR011658">
    <property type="entry name" value="PA14_dom"/>
</dbReference>
<evidence type="ECO:0000256" key="1">
    <source>
        <dbReference type="SAM" id="SignalP"/>
    </source>
</evidence>
<name>A0A927D1A7_9RHOB</name>
<dbReference type="Pfam" id="PF07691">
    <property type="entry name" value="PA14"/>
    <property type="match status" value="1"/>
</dbReference>
<organism evidence="3 4">
    <name type="scientific">Sulfitobacter aestuariivivens</name>
    <dbReference type="NCBI Taxonomy" id="2766981"/>
    <lineage>
        <taxon>Bacteria</taxon>
        <taxon>Pseudomonadati</taxon>
        <taxon>Pseudomonadota</taxon>
        <taxon>Alphaproteobacteria</taxon>
        <taxon>Rhodobacterales</taxon>
        <taxon>Roseobacteraceae</taxon>
        <taxon>Sulfitobacter</taxon>
    </lineage>
</organism>
<keyword evidence="4" id="KW-1185">Reference proteome</keyword>
<dbReference type="RefSeq" id="WP_191074218.1">
    <property type="nucleotide sequence ID" value="NZ_JACTAG010000001.1"/>
</dbReference>
<feature type="chain" id="PRO_5037289593" description="PA14 domain-containing protein" evidence="1">
    <location>
        <begin position="20"/>
        <end position="190"/>
    </location>
</feature>
<evidence type="ECO:0000313" key="4">
    <source>
        <dbReference type="Proteomes" id="UP000635142"/>
    </source>
</evidence>
<proteinExistence type="predicted"/>
<dbReference type="EMBL" id="JACTAG010000001">
    <property type="protein sequence ID" value="MBD3663243.1"/>
    <property type="molecule type" value="Genomic_DNA"/>
</dbReference>
<sequence length="190" mass="19968">MKFVLSAAVALTLSGAAWAETLSLTPANPQPTTGQLLPGLAVSYAYGGGGRTLKEAEDRLKKAEPGTPLQGLSYLDGNDGDKTLTSTQAHKVAAAIDGYIRFDKAGTFEVDFFSNDGLKAKIGGKQVALFDGVHGCEPAGSVTVEVPQAGWYEFEATYFQRKGSACLMMDWSVDGEMEPVPDGVFAHSAG</sequence>
<evidence type="ECO:0000259" key="2">
    <source>
        <dbReference type="Pfam" id="PF07691"/>
    </source>
</evidence>
<evidence type="ECO:0000313" key="3">
    <source>
        <dbReference type="EMBL" id="MBD3663243.1"/>
    </source>
</evidence>
<comment type="caution">
    <text evidence="3">The sequence shown here is derived from an EMBL/GenBank/DDBJ whole genome shotgun (WGS) entry which is preliminary data.</text>
</comment>
<feature type="signal peptide" evidence="1">
    <location>
        <begin position="1"/>
        <end position="19"/>
    </location>
</feature>
<dbReference type="Proteomes" id="UP000635142">
    <property type="component" value="Unassembled WGS sequence"/>
</dbReference>